<dbReference type="PANTHER" id="PTHR30404">
    <property type="entry name" value="N-ACETYLMURAMOYL-L-ALANINE AMIDASE"/>
    <property type="match status" value="1"/>
</dbReference>
<evidence type="ECO:0000256" key="1">
    <source>
        <dbReference type="ARBA" id="ARBA00022801"/>
    </source>
</evidence>
<protein>
    <recommendedName>
        <fullName evidence="2">MurNAc-LAA domain-containing protein</fullName>
    </recommendedName>
</protein>
<dbReference type="InterPro" id="IPR002508">
    <property type="entry name" value="MurNAc-LAA_cat"/>
</dbReference>
<evidence type="ECO:0000259" key="2">
    <source>
        <dbReference type="Pfam" id="PF01520"/>
    </source>
</evidence>
<comment type="caution">
    <text evidence="3">The sequence shown here is derived from an EMBL/GenBank/DDBJ whole genome shotgun (WGS) entry which is preliminary data.</text>
</comment>
<gene>
    <name evidence="3" type="ORF">GCM10022236_32460</name>
</gene>
<dbReference type="PANTHER" id="PTHR30404:SF0">
    <property type="entry name" value="N-ACETYLMURAMOYL-L-ALANINE AMIDASE AMIC"/>
    <property type="match status" value="1"/>
</dbReference>
<dbReference type="Proteomes" id="UP001501490">
    <property type="component" value="Unassembled WGS sequence"/>
</dbReference>
<dbReference type="CDD" id="cd02696">
    <property type="entry name" value="MurNAc-LAA"/>
    <property type="match status" value="1"/>
</dbReference>
<dbReference type="InterPro" id="IPR050695">
    <property type="entry name" value="N-acetylmuramoyl_amidase_3"/>
</dbReference>
<proteinExistence type="predicted"/>
<evidence type="ECO:0000313" key="3">
    <source>
        <dbReference type="EMBL" id="GAA3627651.1"/>
    </source>
</evidence>
<evidence type="ECO:0000313" key="4">
    <source>
        <dbReference type="Proteomes" id="UP001501490"/>
    </source>
</evidence>
<sequence>MIVIDPGHSGRSIRSRTTNGLLDFDYPNQPEMTEVFDISSCVADGLRADGYRVILTKRRASDSVSLTERAEIANRAKADLAISVHDDHGQGPAFQATYSQRGVSSNGHYPTMYRGTGARRTVFDQPKVAKASDRAAKIIARERAAAQGRPVGVRQNSFDGRAPLEPGNLALVELLADVPWVYNEMGALTGGSTTKRLSLAAETGYAKGLLDGVEAAVPIPGRSGSTSAADIRSCLTARR</sequence>
<dbReference type="SUPFAM" id="SSF53187">
    <property type="entry name" value="Zn-dependent exopeptidases"/>
    <property type="match status" value="1"/>
</dbReference>
<reference evidence="4" key="1">
    <citation type="journal article" date="2019" name="Int. J. Syst. Evol. Microbiol.">
        <title>The Global Catalogue of Microorganisms (GCM) 10K type strain sequencing project: providing services to taxonomists for standard genome sequencing and annotation.</title>
        <authorList>
            <consortium name="The Broad Institute Genomics Platform"/>
            <consortium name="The Broad Institute Genome Sequencing Center for Infectious Disease"/>
            <person name="Wu L."/>
            <person name="Ma J."/>
        </authorList>
    </citation>
    <scope>NUCLEOTIDE SEQUENCE [LARGE SCALE GENOMIC DNA]</scope>
    <source>
        <strain evidence="4">JCM 16929</strain>
    </source>
</reference>
<keyword evidence="4" id="KW-1185">Reference proteome</keyword>
<keyword evidence="1" id="KW-0378">Hydrolase</keyword>
<dbReference type="Gene3D" id="3.40.630.40">
    <property type="entry name" value="Zn-dependent exopeptidases"/>
    <property type="match status" value="1"/>
</dbReference>
<organism evidence="3 4">
    <name type="scientific">Microlunatus ginsengisoli</name>
    <dbReference type="NCBI Taxonomy" id="363863"/>
    <lineage>
        <taxon>Bacteria</taxon>
        <taxon>Bacillati</taxon>
        <taxon>Actinomycetota</taxon>
        <taxon>Actinomycetes</taxon>
        <taxon>Propionibacteriales</taxon>
        <taxon>Propionibacteriaceae</taxon>
        <taxon>Microlunatus</taxon>
    </lineage>
</organism>
<dbReference type="EMBL" id="BAABAB010000022">
    <property type="protein sequence ID" value="GAA3627651.1"/>
    <property type="molecule type" value="Genomic_DNA"/>
</dbReference>
<name>A0ABP7A9R5_9ACTN</name>
<accession>A0ABP7A9R5</accession>
<feature type="domain" description="MurNAc-LAA" evidence="2">
    <location>
        <begin position="2"/>
        <end position="213"/>
    </location>
</feature>
<dbReference type="Pfam" id="PF01520">
    <property type="entry name" value="Amidase_3"/>
    <property type="match status" value="1"/>
</dbReference>